<comment type="function">
    <text evidence="17">This is the non-catalytic component of the active enzyme, which catalyzes the hydrolysis of ATP coupled with the exchange of Na(+) and K(+) ions across the plasma membrane. The beta subunit regulates, through assembly of alpha/beta heterodimers, the number of sodium pumps transported to the plasma membrane.</text>
</comment>
<evidence type="ECO:0000256" key="9">
    <source>
        <dbReference type="ARBA" id="ARBA00022968"/>
    </source>
</evidence>
<sequence>MVSKGESIPTKVKEFQFHAIPKTTKWENFQRSLYDPAKQEFFGRTKKSWYQLLIFYSIFYACLAAFFATCIAGLLSTLDPKEPKWKLGESLIGTNPGLGFRPISNETQEGSLIWYDLADEKTTQKWVEHLDKFLEPYKVEQVGKNYQQCDYDRPVEEGKVCTVDLSAERFGLCTAENKYGYGSGSPCVFLKLNRIFGWVPEYHTEGLQEMPKDLRDEVNATNRTEVWISCEGEHSFDKERIGGFEYFPSRGFPGYYFPYTNNENYLSPLIAVKIKNVKPYAIVNIECRVWAKNVIYNGSNKNREGSDENSKVSQTSVDEFSRSALAFEVLAETRASTPSEVNTFGRRDPPGGVPACFDQIHMKIISASRRSCQMRLLSPAQLSLVAVVKQFLLLCPAAATINYPPLCIFAGLTLPDHCIVRVSQHNNYVGKSAHVDSFPTAASSGGGGSLLTNPTGIFIS</sequence>
<name>A0A8J6HJ92_TENMO</name>
<dbReference type="GO" id="GO:0001671">
    <property type="term" value="F:ATPase activator activity"/>
    <property type="evidence" value="ECO:0007669"/>
    <property type="project" value="UniProtKB-ARBA"/>
</dbReference>
<accession>A0A8J6HJ92</accession>
<evidence type="ECO:0000256" key="16">
    <source>
        <dbReference type="ARBA" id="ARBA00023201"/>
    </source>
</evidence>
<dbReference type="GO" id="GO:0036376">
    <property type="term" value="P:sodium ion export across plasma membrane"/>
    <property type="evidence" value="ECO:0007669"/>
    <property type="project" value="TreeGrafter"/>
</dbReference>
<evidence type="ECO:0000256" key="2">
    <source>
        <dbReference type="ARBA" id="ARBA00005876"/>
    </source>
</evidence>
<evidence type="ECO:0000256" key="1">
    <source>
        <dbReference type="ARBA" id="ARBA00004401"/>
    </source>
</evidence>
<keyword evidence="11" id="KW-0915">Sodium</keyword>
<keyword evidence="10 18" id="KW-1133">Transmembrane helix</keyword>
<keyword evidence="9" id="KW-0735">Signal-anchor</keyword>
<protein>
    <recommendedName>
        <fullName evidence="21">Sodium/potassium-transporting ATPase subunit beta-2</fullName>
    </recommendedName>
</protein>
<dbReference type="Proteomes" id="UP000719412">
    <property type="component" value="Unassembled WGS sequence"/>
</dbReference>
<evidence type="ECO:0000256" key="10">
    <source>
        <dbReference type="ARBA" id="ARBA00022989"/>
    </source>
</evidence>
<keyword evidence="7 18" id="KW-0812">Transmembrane</keyword>
<evidence type="ECO:0000256" key="3">
    <source>
        <dbReference type="ARBA" id="ARBA00022448"/>
    </source>
</evidence>
<dbReference type="GO" id="GO:0030007">
    <property type="term" value="P:intracellular potassium ion homeostasis"/>
    <property type="evidence" value="ECO:0007669"/>
    <property type="project" value="TreeGrafter"/>
</dbReference>
<evidence type="ECO:0008006" key="21">
    <source>
        <dbReference type="Google" id="ProtNLM"/>
    </source>
</evidence>
<feature type="transmembrane region" description="Helical" evidence="18">
    <location>
        <begin position="53"/>
        <end position="75"/>
    </location>
</feature>
<gene>
    <name evidence="19" type="ORF">GEV33_007681</name>
</gene>
<dbReference type="EMBL" id="JABDTM020023537">
    <property type="protein sequence ID" value="KAH0815111.1"/>
    <property type="molecule type" value="Genomic_DNA"/>
</dbReference>
<evidence type="ECO:0000256" key="14">
    <source>
        <dbReference type="ARBA" id="ARBA00023157"/>
    </source>
</evidence>
<comment type="similarity">
    <text evidence="2">Belongs to the X(+)/potassium ATPases subunit beta family.</text>
</comment>
<reference evidence="19" key="2">
    <citation type="submission" date="2021-08" db="EMBL/GenBank/DDBJ databases">
        <authorList>
            <person name="Eriksson T."/>
        </authorList>
    </citation>
    <scope>NUCLEOTIDE SEQUENCE</scope>
    <source>
        <strain evidence="19">Stoneville</strain>
        <tissue evidence="19">Whole head</tissue>
    </source>
</reference>
<dbReference type="GO" id="GO:0005890">
    <property type="term" value="C:sodium:potassium-exchanging ATPase complex"/>
    <property type="evidence" value="ECO:0007669"/>
    <property type="project" value="InterPro"/>
</dbReference>
<comment type="subcellular location">
    <subcellularLocation>
        <location evidence="1">Cell membrane</location>
        <topology evidence="1">Single-pass type II membrane protein</topology>
    </subcellularLocation>
</comment>
<evidence type="ECO:0000313" key="19">
    <source>
        <dbReference type="EMBL" id="KAH0815111.1"/>
    </source>
</evidence>
<reference evidence="19" key="1">
    <citation type="journal article" date="2020" name="J Insects Food Feed">
        <title>The yellow mealworm (Tenebrio molitor) genome: a resource for the emerging insects as food and feed industry.</title>
        <authorList>
            <person name="Eriksson T."/>
            <person name="Andere A."/>
            <person name="Kelstrup H."/>
            <person name="Emery V."/>
            <person name="Picard C."/>
        </authorList>
    </citation>
    <scope>NUCLEOTIDE SEQUENCE</scope>
    <source>
        <strain evidence="19">Stoneville</strain>
        <tissue evidence="19">Whole head</tissue>
    </source>
</reference>
<dbReference type="AlphaFoldDB" id="A0A8J6HJ92"/>
<evidence type="ECO:0000256" key="6">
    <source>
        <dbReference type="ARBA" id="ARBA00022607"/>
    </source>
</evidence>
<evidence type="ECO:0000256" key="18">
    <source>
        <dbReference type="SAM" id="Phobius"/>
    </source>
</evidence>
<keyword evidence="3" id="KW-0813">Transport</keyword>
<dbReference type="InterPro" id="IPR038702">
    <property type="entry name" value="Na/K_ATPase_sub_beta_sf"/>
</dbReference>
<evidence type="ECO:0000256" key="17">
    <source>
        <dbReference type="ARBA" id="ARBA00025540"/>
    </source>
</evidence>
<dbReference type="PANTHER" id="PTHR11523:SF31">
    <property type="entry name" value="AT04468P-RELATED"/>
    <property type="match status" value="1"/>
</dbReference>
<keyword evidence="13 18" id="KW-0472">Membrane</keyword>
<dbReference type="Pfam" id="PF00287">
    <property type="entry name" value="Na_K-ATPase"/>
    <property type="match status" value="1"/>
</dbReference>
<evidence type="ECO:0000313" key="20">
    <source>
        <dbReference type="Proteomes" id="UP000719412"/>
    </source>
</evidence>
<dbReference type="GO" id="GO:1990573">
    <property type="term" value="P:potassium ion import across plasma membrane"/>
    <property type="evidence" value="ECO:0007669"/>
    <property type="project" value="TreeGrafter"/>
</dbReference>
<keyword evidence="8" id="KW-0630">Potassium</keyword>
<dbReference type="GO" id="GO:0006883">
    <property type="term" value="P:intracellular sodium ion homeostasis"/>
    <property type="evidence" value="ECO:0007669"/>
    <property type="project" value="TreeGrafter"/>
</dbReference>
<dbReference type="Gene3D" id="2.60.40.1660">
    <property type="entry name" value="Na, k-atpase alpha subunit"/>
    <property type="match status" value="1"/>
</dbReference>
<dbReference type="PANTHER" id="PTHR11523">
    <property type="entry name" value="SODIUM/POTASSIUM-DEPENDENT ATPASE BETA SUBUNIT"/>
    <property type="match status" value="1"/>
</dbReference>
<keyword evidence="6" id="KW-0740">Sodium/potassium transport</keyword>
<evidence type="ECO:0000256" key="12">
    <source>
        <dbReference type="ARBA" id="ARBA00023065"/>
    </source>
</evidence>
<evidence type="ECO:0000256" key="7">
    <source>
        <dbReference type="ARBA" id="ARBA00022692"/>
    </source>
</evidence>
<keyword evidence="5" id="KW-0633">Potassium transport</keyword>
<evidence type="ECO:0000256" key="8">
    <source>
        <dbReference type="ARBA" id="ARBA00022958"/>
    </source>
</evidence>
<keyword evidence="15" id="KW-0325">Glycoprotein</keyword>
<organism evidence="19 20">
    <name type="scientific">Tenebrio molitor</name>
    <name type="common">Yellow mealworm beetle</name>
    <dbReference type="NCBI Taxonomy" id="7067"/>
    <lineage>
        <taxon>Eukaryota</taxon>
        <taxon>Metazoa</taxon>
        <taxon>Ecdysozoa</taxon>
        <taxon>Arthropoda</taxon>
        <taxon>Hexapoda</taxon>
        <taxon>Insecta</taxon>
        <taxon>Pterygota</taxon>
        <taxon>Neoptera</taxon>
        <taxon>Endopterygota</taxon>
        <taxon>Coleoptera</taxon>
        <taxon>Polyphaga</taxon>
        <taxon>Cucujiformia</taxon>
        <taxon>Tenebrionidae</taxon>
        <taxon>Tenebrio</taxon>
    </lineage>
</organism>
<evidence type="ECO:0000256" key="13">
    <source>
        <dbReference type="ARBA" id="ARBA00023136"/>
    </source>
</evidence>
<evidence type="ECO:0000256" key="15">
    <source>
        <dbReference type="ARBA" id="ARBA00023180"/>
    </source>
</evidence>
<keyword evidence="20" id="KW-1185">Reference proteome</keyword>
<proteinExistence type="inferred from homology"/>
<keyword evidence="14" id="KW-1015">Disulfide bond</keyword>
<dbReference type="InterPro" id="IPR000402">
    <property type="entry name" value="Na/K_ATPase_sub_beta"/>
</dbReference>
<comment type="caution">
    <text evidence="19">The sequence shown here is derived from an EMBL/GenBank/DDBJ whole genome shotgun (WGS) entry which is preliminary data.</text>
</comment>
<keyword evidence="16" id="KW-0739">Sodium transport</keyword>
<evidence type="ECO:0000256" key="4">
    <source>
        <dbReference type="ARBA" id="ARBA00022475"/>
    </source>
</evidence>
<evidence type="ECO:0000256" key="5">
    <source>
        <dbReference type="ARBA" id="ARBA00022538"/>
    </source>
</evidence>
<keyword evidence="12" id="KW-0406">Ion transport</keyword>
<keyword evidence="4" id="KW-1003">Cell membrane</keyword>
<dbReference type="FunFam" id="2.60.40.1660:FF:000004">
    <property type="entry name" value="sodium/potassium-transporting ATPase subunit beta-2"/>
    <property type="match status" value="1"/>
</dbReference>
<evidence type="ECO:0000256" key="11">
    <source>
        <dbReference type="ARBA" id="ARBA00023053"/>
    </source>
</evidence>